<sequence>MMQTIYKLKVLCLFVLSLALWGCASTPADLLTPQGALRMGLYKGTPTSVLDFDGPGQARGIGYELGKNLATQLEVGYDPVVFEKNADVLAAIRSGSVDLVFTNASADRAKYIQFSKTVIKIEKGFLISPHSKIGSLSEINRRNIKIGYSVGSNTQSELPSLIPNASLVPTQSTKHAIALLKSGELDGFSTNKAILYEMAASIPKSRVLSTIIGYEYLALGTPQSRAIPDSLLNDFVDRMESTGKLKEIIQRSGIQGLAPN</sequence>
<dbReference type="RefSeq" id="WP_173955911.1">
    <property type="nucleotide sequence ID" value="NZ_CP028942.1"/>
</dbReference>
<dbReference type="Gene3D" id="3.40.190.10">
    <property type="entry name" value="Periplasmic binding protein-like II"/>
    <property type="match status" value="2"/>
</dbReference>
<name>A0A6M9PVX1_9BURK</name>
<dbReference type="SMART" id="SM00062">
    <property type="entry name" value="PBPb"/>
    <property type="match status" value="1"/>
</dbReference>
<dbReference type="EMBL" id="CP028942">
    <property type="protein sequence ID" value="QKM64869.1"/>
    <property type="molecule type" value="Genomic_DNA"/>
</dbReference>
<evidence type="ECO:0000256" key="2">
    <source>
        <dbReference type="SAM" id="SignalP"/>
    </source>
</evidence>
<evidence type="ECO:0000256" key="1">
    <source>
        <dbReference type="ARBA" id="ARBA00022729"/>
    </source>
</evidence>
<dbReference type="SUPFAM" id="SSF53850">
    <property type="entry name" value="Periplasmic binding protein-like II"/>
    <property type="match status" value="1"/>
</dbReference>
<dbReference type="AlphaFoldDB" id="A0A6M9PVX1"/>
<proteinExistence type="predicted"/>
<feature type="signal peptide" evidence="2">
    <location>
        <begin position="1"/>
        <end position="24"/>
    </location>
</feature>
<dbReference type="Pfam" id="PF00497">
    <property type="entry name" value="SBP_bac_3"/>
    <property type="match status" value="1"/>
</dbReference>
<evidence type="ECO:0000313" key="4">
    <source>
        <dbReference type="EMBL" id="QKM64869.1"/>
    </source>
</evidence>
<dbReference type="KEGG" id="ptrp:DCO17_06285"/>
<feature type="domain" description="Solute-binding protein family 3/N-terminal" evidence="3">
    <location>
        <begin position="36"/>
        <end position="256"/>
    </location>
</feature>
<feature type="chain" id="PRO_5026713333" evidence="2">
    <location>
        <begin position="25"/>
        <end position="260"/>
    </location>
</feature>
<keyword evidence="1 2" id="KW-0732">Signal</keyword>
<evidence type="ECO:0000313" key="5">
    <source>
        <dbReference type="Proteomes" id="UP000503312"/>
    </source>
</evidence>
<keyword evidence="5" id="KW-1185">Reference proteome</keyword>
<reference evidence="4 5" key="1">
    <citation type="submission" date="2018-04" db="EMBL/GenBank/DDBJ databases">
        <title>Polynucleobacter sp. UH21B genome.</title>
        <authorList>
            <person name="Hahn M.W."/>
        </authorList>
    </citation>
    <scope>NUCLEOTIDE SEQUENCE [LARGE SCALE GENOMIC DNA]</scope>
    <source>
        <strain evidence="4 5">MWH-UH21B</strain>
    </source>
</reference>
<organism evidence="4 5">
    <name type="scientific">Polynucleobacter tropicus</name>
    <dbReference type="NCBI Taxonomy" id="1743174"/>
    <lineage>
        <taxon>Bacteria</taxon>
        <taxon>Pseudomonadati</taxon>
        <taxon>Pseudomonadota</taxon>
        <taxon>Betaproteobacteria</taxon>
        <taxon>Burkholderiales</taxon>
        <taxon>Burkholderiaceae</taxon>
        <taxon>Polynucleobacter</taxon>
    </lineage>
</organism>
<protein>
    <submittedName>
        <fullName evidence="4">ABC transporter substrate-binding protein</fullName>
    </submittedName>
</protein>
<dbReference type="Proteomes" id="UP000503312">
    <property type="component" value="Chromosome"/>
</dbReference>
<dbReference type="PANTHER" id="PTHR35936">
    <property type="entry name" value="MEMBRANE-BOUND LYTIC MUREIN TRANSGLYCOSYLASE F"/>
    <property type="match status" value="1"/>
</dbReference>
<evidence type="ECO:0000259" key="3">
    <source>
        <dbReference type="SMART" id="SM00062"/>
    </source>
</evidence>
<accession>A0A6M9PVX1</accession>
<dbReference type="PANTHER" id="PTHR35936:SF17">
    <property type="entry name" value="ARGININE-BINDING EXTRACELLULAR PROTEIN ARTP"/>
    <property type="match status" value="1"/>
</dbReference>
<dbReference type="InterPro" id="IPR001638">
    <property type="entry name" value="Solute-binding_3/MltF_N"/>
</dbReference>
<gene>
    <name evidence="4" type="ORF">DCO17_06285</name>
</gene>